<dbReference type="InterPro" id="IPR002156">
    <property type="entry name" value="RNaseH_domain"/>
</dbReference>
<dbReference type="Gene3D" id="3.30.420.10">
    <property type="entry name" value="Ribonuclease H-like superfamily/Ribonuclease H"/>
    <property type="match status" value="1"/>
</dbReference>
<evidence type="ECO:0000313" key="2">
    <source>
        <dbReference type="EMBL" id="KAK1678311.1"/>
    </source>
</evidence>
<dbReference type="GO" id="GO:0004523">
    <property type="term" value="F:RNA-DNA hybrid ribonuclease activity"/>
    <property type="evidence" value="ECO:0007669"/>
    <property type="project" value="InterPro"/>
</dbReference>
<dbReference type="AlphaFoldDB" id="A0AAD8TAX1"/>
<organism evidence="2 3">
    <name type="scientific">Lolium multiflorum</name>
    <name type="common">Italian ryegrass</name>
    <name type="synonym">Lolium perenne subsp. multiflorum</name>
    <dbReference type="NCBI Taxonomy" id="4521"/>
    <lineage>
        <taxon>Eukaryota</taxon>
        <taxon>Viridiplantae</taxon>
        <taxon>Streptophyta</taxon>
        <taxon>Embryophyta</taxon>
        <taxon>Tracheophyta</taxon>
        <taxon>Spermatophyta</taxon>
        <taxon>Magnoliopsida</taxon>
        <taxon>Liliopsida</taxon>
        <taxon>Poales</taxon>
        <taxon>Poaceae</taxon>
        <taxon>BOP clade</taxon>
        <taxon>Pooideae</taxon>
        <taxon>Poodae</taxon>
        <taxon>Poeae</taxon>
        <taxon>Poeae Chloroplast Group 2 (Poeae type)</taxon>
        <taxon>Loliodinae</taxon>
        <taxon>Loliinae</taxon>
        <taxon>Lolium</taxon>
    </lineage>
</organism>
<keyword evidence="3" id="KW-1185">Reference proteome</keyword>
<dbReference type="CDD" id="cd09279">
    <property type="entry name" value="RNase_HI_like"/>
    <property type="match status" value="1"/>
</dbReference>
<dbReference type="PANTHER" id="PTHR48475:SF1">
    <property type="entry name" value="RNASE H TYPE-1 DOMAIN-CONTAINING PROTEIN"/>
    <property type="match status" value="1"/>
</dbReference>
<feature type="domain" description="RNase H type-1" evidence="1">
    <location>
        <begin position="180"/>
        <end position="313"/>
    </location>
</feature>
<sequence length="344" mass="39248">MAEERVKYEDLPPEHKKKYDDLKAILEADLIGAFEKTRSHGIKFKGFQPEEPVNTQERVALKCIYKVSTCRDSPGEIRSILGHQQYTMAAPQHKVYDGLEKVVFYLSRRMLDAETRNHRHRKSDVIKHMLSAPVLKGRLGKWMFALSEFDIRYQPAKAVKGQALADLIAERINTDVTALSVRAWTMFFDGSVCEDGCGIGMLLVSPRGATYSFSIRLSTPCTNNVAEYEAICKGMELLLDAGAEAVEIFGDSKLVISQLTEEYKCESESLFPLWMQCRELMAQFRYINFHWIPRTQNTEANDLAQTVSGYKDMVEEPIFRCSSWNRRLESRYLQLLERSGSGGT</sequence>
<evidence type="ECO:0000259" key="1">
    <source>
        <dbReference type="PROSITE" id="PS50879"/>
    </source>
</evidence>
<dbReference type="InterPro" id="IPR036397">
    <property type="entry name" value="RNaseH_sf"/>
</dbReference>
<dbReference type="InterPro" id="IPR012337">
    <property type="entry name" value="RNaseH-like_sf"/>
</dbReference>
<dbReference type="EMBL" id="JAUUTY010000002">
    <property type="protein sequence ID" value="KAK1678311.1"/>
    <property type="molecule type" value="Genomic_DNA"/>
</dbReference>
<dbReference type="Pfam" id="PF13456">
    <property type="entry name" value="RVT_3"/>
    <property type="match status" value="1"/>
</dbReference>
<evidence type="ECO:0000313" key="3">
    <source>
        <dbReference type="Proteomes" id="UP001231189"/>
    </source>
</evidence>
<dbReference type="Proteomes" id="UP001231189">
    <property type="component" value="Unassembled WGS sequence"/>
</dbReference>
<gene>
    <name evidence="2" type="ORF">QYE76_039159</name>
</gene>
<dbReference type="PANTHER" id="PTHR48475">
    <property type="entry name" value="RIBONUCLEASE H"/>
    <property type="match status" value="1"/>
</dbReference>
<proteinExistence type="predicted"/>
<dbReference type="SUPFAM" id="SSF53098">
    <property type="entry name" value="Ribonuclease H-like"/>
    <property type="match status" value="1"/>
</dbReference>
<accession>A0AAD8TAX1</accession>
<reference evidence="2" key="1">
    <citation type="submission" date="2023-07" db="EMBL/GenBank/DDBJ databases">
        <title>A chromosome-level genome assembly of Lolium multiflorum.</title>
        <authorList>
            <person name="Chen Y."/>
            <person name="Copetti D."/>
            <person name="Kolliker R."/>
            <person name="Studer B."/>
        </authorList>
    </citation>
    <scope>NUCLEOTIDE SEQUENCE</scope>
    <source>
        <strain evidence="2">02402/16</strain>
        <tissue evidence="2">Leaf</tissue>
    </source>
</reference>
<comment type="caution">
    <text evidence="2">The sequence shown here is derived from an EMBL/GenBank/DDBJ whole genome shotgun (WGS) entry which is preliminary data.</text>
</comment>
<name>A0AAD8TAX1_LOLMU</name>
<dbReference type="PROSITE" id="PS50879">
    <property type="entry name" value="RNASE_H_1"/>
    <property type="match status" value="1"/>
</dbReference>
<dbReference type="GO" id="GO:0003676">
    <property type="term" value="F:nucleic acid binding"/>
    <property type="evidence" value="ECO:0007669"/>
    <property type="project" value="InterPro"/>
</dbReference>
<protein>
    <recommendedName>
        <fullName evidence="1">RNase H type-1 domain-containing protein</fullName>
    </recommendedName>
</protein>